<organism evidence="2 3">
    <name type="scientific">Helicobacter marmotae</name>
    <dbReference type="NCBI Taxonomy" id="152490"/>
    <lineage>
        <taxon>Bacteria</taxon>
        <taxon>Pseudomonadati</taxon>
        <taxon>Campylobacterota</taxon>
        <taxon>Epsilonproteobacteria</taxon>
        <taxon>Campylobacterales</taxon>
        <taxon>Helicobacteraceae</taxon>
        <taxon>Helicobacter</taxon>
    </lineage>
</organism>
<dbReference type="RefSeq" id="WP_104699651.1">
    <property type="nucleotide sequence ID" value="NZ_FZPP01000010.1"/>
</dbReference>
<protein>
    <recommendedName>
        <fullName evidence="4">Transformation system protein</fullName>
    </recommendedName>
</protein>
<reference evidence="2 3" key="1">
    <citation type="submission" date="2018-04" db="EMBL/GenBank/DDBJ databases">
        <title>Novel Campyloabacter and Helicobacter Species and Strains.</title>
        <authorList>
            <person name="Mannion A.J."/>
            <person name="Shen Z."/>
            <person name="Fox J.G."/>
        </authorList>
    </citation>
    <scope>NUCLEOTIDE SEQUENCE [LARGE SCALE GENOMIC DNA]</scope>
    <source>
        <strain evidence="2 3">MIT 98-6070</strain>
    </source>
</reference>
<sequence length="110" mass="12548">MRICLYLCLLALSLYANQAQALITHLQAFSKSQSLEVLQNMSNPFKQIHAQKPLEIRAIINGKVLINEEWFSKGDGIQNYVIADIRAKHIILKKGKAYYNVFVGEIKNQD</sequence>
<evidence type="ECO:0000313" key="3">
    <source>
        <dbReference type="Proteomes" id="UP000256599"/>
    </source>
</evidence>
<dbReference type="Proteomes" id="UP000256599">
    <property type="component" value="Unassembled WGS sequence"/>
</dbReference>
<feature type="chain" id="PRO_5017561364" description="Transformation system protein" evidence="1">
    <location>
        <begin position="22"/>
        <end position="110"/>
    </location>
</feature>
<dbReference type="EMBL" id="NXLR01000012">
    <property type="protein sequence ID" value="RDU59461.1"/>
    <property type="molecule type" value="Genomic_DNA"/>
</dbReference>
<gene>
    <name evidence="2" type="ORF">CQA63_06810</name>
</gene>
<proteinExistence type="predicted"/>
<keyword evidence="3" id="KW-1185">Reference proteome</keyword>
<accession>A0A3D8I4J3</accession>
<feature type="signal peptide" evidence="1">
    <location>
        <begin position="1"/>
        <end position="21"/>
    </location>
</feature>
<keyword evidence="1" id="KW-0732">Signal</keyword>
<evidence type="ECO:0000256" key="1">
    <source>
        <dbReference type="SAM" id="SignalP"/>
    </source>
</evidence>
<evidence type="ECO:0000313" key="2">
    <source>
        <dbReference type="EMBL" id="RDU59461.1"/>
    </source>
</evidence>
<dbReference type="OrthoDB" id="5372983at2"/>
<name>A0A3D8I4J3_9HELI</name>
<dbReference type="AlphaFoldDB" id="A0A3D8I4J3"/>
<comment type="caution">
    <text evidence="2">The sequence shown here is derived from an EMBL/GenBank/DDBJ whole genome shotgun (WGS) entry which is preliminary data.</text>
</comment>
<evidence type="ECO:0008006" key="4">
    <source>
        <dbReference type="Google" id="ProtNLM"/>
    </source>
</evidence>